<reference evidence="1" key="1">
    <citation type="submission" date="2020-02" db="EMBL/GenBank/DDBJ databases">
        <authorList>
            <person name="Meier V. D."/>
        </authorList>
    </citation>
    <scope>NUCLEOTIDE SEQUENCE</scope>
    <source>
        <strain evidence="1">AVDCRST_MAG68</strain>
    </source>
</reference>
<evidence type="ECO:0000313" key="1">
    <source>
        <dbReference type="EMBL" id="CAA9313961.1"/>
    </source>
</evidence>
<feature type="non-terminal residue" evidence="1">
    <location>
        <position position="47"/>
    </location>
</feature>
<dbReference type="EMBL" id="CADCTW010000080">
    <property type="protein sequence ID" value="CAA9313961.1"/>
    <property type="molecule type" value="Genomic_DNA"/>
</dbReference>
<protein>
    <submittedName>
        <fullName evidence="1">Uncharacterized protein</fullName>
    </submittedName>
</protein>
<gene>
    <name evidence="1" type="ORF">AVDCRST_MAG68-1553</name>
</gene>
<dbReference type="AlphaFoldDB" id="A0A6J4KS35"/>
<proteinExistence type="predicted"/>
<accession>A0A6J4KS35</accession>
<sequence>GGRRGGGGGRCWGWTWGLGNGERGMDARRQSRAACRTLAAGGADATL</sequence>
<feature type="non-terminal residue" evidence="1">
    <location>
        <position position="1"/>
    </location>
</feature>
<organism evidence="1">
    <name type="scientific">uncultured Gemmatimonadota bacterium</name>
    <dbReference type="NCBI Taxonomy" id="203437"/>
    <lineage>
        <taxon>Bacteria</taxon>
        <taxon>Pseudomonadati</taxon>
        <taxon>Gemmatimonadota</taxon>
        <taxon>environmental samples</taxon>
    </lineage>
</organism>
<name>A0A6J4KS35_9BACT</name>